<name>A0A917XYC2_9BACI</name>
<protein>
    <submittedName>
        <fullName evidence="1">Uncharacterized protein</fullName>
    </submittedName>
</protein>
<evidence type="ECO:0000313" key="1">
    <source>
        <dbReference type="EMBL" id="GGN59445.1"/>
    </source>
</evidence>
<comment type="caution">
    <text evidence="1">The sequence shown here is derived from an EMBL/GenBank/DDBJ whole genome shotgun (WGS) entry which is preliminary data.</text>
</comment>
<organism evidence="1 2">
    <name type="scientific">Oceanobacillus indicireducens</name>
    <dbReference type="NCBI Taxonomy" id="1004261"/>
    <lineage>
        <taxon>Bacteria</taxon>
        <taxon>Bacillati</taxon>
        <taxon>Bacillota</taxon>
        <taxon>Bacilli</taxon>
        <taxon>Bacillales</taxon>
        <taxon>Bacillaceae</taxon>
        <taxon>Oceanobacillus</taxon>
    </lineage>
</organism>
<proteinExistence type="predicted"/>
<reference evidence="1" key="2">
    <citation type="submission" date="2020-09" db="EMBL/GenBank/DDBJ databases">
        <authorList>
            <person name="Sun Q."/>
            <person name="Ohkuma M."/>
        </authorList>
    </citation>
    <scope>NUCLEOTIDE SEQUENCE</scope>
    <source>
        <strain evidence="1">JCM 17251</strain>
    </source>
</reference>
<gene>
    <name evidence="1" type="ORF">GCM10007971_22590</name>
</gene>
<dbReference type="EMBL" id="BMOS01000014">
    <property type="protein sequence ID" value="GGN59445.1"/>
    <property type="molecule type" value="Genomic_DNA"/>
</dbReference>
<keyword evidence="2" id="KW-1185">Reference proteome</keyword>
<reference evidence="1" key="1">
    <citation type="journal article" date="2014" name="Int. J. Syst. Evol. Microbiol.">
        <title>Complete genome sequence of Corynebacterium casei LMG S-19264T (=DSM 44701T), isolated from a smear-ripened cheese.</title>
        <authorList>
            <consortium name="US DOE Joint Genome Institute (JGI-PGF)"/>
            <person name="Walter F."/>
            <person name="Albersmeier A."/>
            <person name="Kalinowski J."/>
            <person name="Ruckert C."/>
        </authorList>
    </citation>
    <scope>NUCLEOTIDE SEQUENCE</scope>
    <source>
        <strain evidence="1">JCM 17251</strain>
    </source>
</reference>
<dbReference type="Proteomes" id="UP000624041">
    <property type="component" value="Unassembled WGS sequence"/>
</dbReference>
<accession>A0A917XYC2</accession>
<evidence type="ECO:0000313" key="2">
    <source>
        <dbReference type="Proteomes" id="UP000624041"/>
    </source>
</evidence>
<dbReference type="RefSeq" id="WP_188857410.1">
    <property type="nucleotide sequence ID" value="NZ_BMOS01000014.1"/>
</dbReference>
<dbReference type="AlphaFoldDB" id="A0A917XYC2"/>
<sequence length="93" mass="10929">MNKTVSIDGHKYQVTASHDPNILFPFRYRITITYKNEIVKSTMFNNAGAFPLVRLVEEAVRGIHTEIFNQNKRLEAQNRFEKEFKEWDGVINI</sequence>